<dbReference type="Gene3D" id="3.40.50.11720">
    <property type="entry name" value="3-Deoxy-D-manno-octulosonic-acid transferase, N-terminal domain"/>
    <property type="match status" value="1"/>
</dbReference>
<evidence type="ECO:0000313" key="12">
    <source>
        <dbReference type="Proteomes" id="UP000199611"/>
    </source>
</evidence>
<comment type="similarity">
    <text evidence="9">Belongs to the glycosyltransferase group 1 family.</text>
</comment>
<name>A0A1I4UQ14_9BACT</name>
<dbReference type="GO" id="GO:0009245">
    <property type="term" value="P:lipid A biosynthetic process"/>
    <property type="evidence" value="ECO:0007669"/>
    <property type="project" value="TreeGrafter"/>
</dbReference>
<evidence type="ECO:0000256" key="9">
    <source>
        <dbReference type="RuleBase" id="RU365103"/>
    </source>
</evidence>
<dbReference type="Proteomes" id="UP000199611">
    <property type="component" value="Unassembled WGS sequence"/>
</dbReference>
<proteinExistence type="inferred from homology"/>
<evidence type="ECO:0000256" key="2">
    <source>
        <dbReference type="ARBA" id="ARBA00012621"/>
    </source>
</evidence>
<evidence type="ECO:0000256" key="4">
    <source>
        <dbReference type="ARBA" id="ARBA00022679"/>
    </source>
</evidence>
<keyword evidence="9" id="KW-0472">Membrane</keyword>
<dbReference type="PANTHER" id="PTHR42755">
    <property type="entry name" value="3-DEOXY-MANNO-OCTULOSONATE CYTIDYLYLTRANSFERASE"/>
    <property type="match status" value="1"/>
</dbReference>
<sequence length="370" mass="41593">MSLGEVNSSIPLALEFQRRGYRIVYSTGTKSGFTAATRPVKEGGSKIANPVLPMPVDAPWSAKDFIKNLKVFQPVAAVFTETDIWPNMLAFCKKLKIPLVLVNARMRPSSYRYHRIASKLGFRLLDFFDVIFAASRYDALQMAETVSRPEKVRYVGNIKWDAALLSRWSENRIEQLRRQIGLDPGRPVWVAGSVHPGEESIILEVHRKIRRVIPDALLILAPRKLELKEKVANKCYSLGLPCGFRSGSDKVSGLSVYVVDTYGELMGFYALGRCAYVGGSFVPFGGHNVLEPAVYGIPVCWGPHIFNFKEITEELHDRSIGSLTPDAEDLFLWVRDRLQQTERTEMCPIPSPAREIVDFIHQILESIKPG</sequence>
<dbReference type="InterPro" id="IPR038107">
    <property type="entry name" value="Glycos_transf_N_sf"/>
</dbReference>
<evidence type="ECO:0000313" key="11">
    <source>
        <dbReference type="EMBL" id="SFM90823.1"/>
    </source>
</evidence>
<evidence type="ECO:0000256" key="1">
    <source>
        <dbReference type="ARBA" id="ARBA00004713"/>
    </source>
</evidence>
<evidence type="ECO:0000256" key="7">
    <source>
        <dbReference type="PIRSR" id="PIRSR639901-1"/>
    </source>
</evidence>
<accession>A0A1I4UQ14</accession>
<dbReference type="GO" id="GO:0043842">
    <property type="term" value="F:Kdo transferase activity"/>
    <property type="evidence" value="ECO:0007669"/>
    <property type="project" value="UniProtKB-EC"/>
</dbReference>
<comment type="function">
    <text evidence="9">Involved in lipopolysaccharide (LPS) biosynthesis. Catalyzes the transfer of 3-deoxy-D-manno-octulosonate (Kdo) residue(s) from CMP-Kdo to lipid IV(A), the tetraacyldisaccharide-1,4'-bisphosphate precursor of lipid A.</text>
</comment>
<dbReference type="InterPro" id="IPR039901">
    <property type="entry name" value="Kdotransferase"/>
</dbReference>
<dbReference type="PANTHER" id="PTHR42755:SF1">
    <property type="entry name" value="3-DEOXY-D-MANNO-OCTULOSONIC ACID TRANSFERASE, MITOCHONDRIAL-RELATED"/>
    <property type="match status" value="1"/>
</dbReference>
<dbReference type="SUPFAM" id="SSF53756">
    <property type="entry name" value="UDP-Glycosyltransferase/glycogen phosphorylase"/>
    <property type="match status" value="1"/>
</dbReference>
<dbReference type="UniPathway" id="UPA00958"/>
<dbReference type="GO" id="GO:0005886">
    <property type="term" value="C:plasma membrane"/>
    <property type="evidence" value="ECO:0007669"/>
    <property type="project" value="UniProtKB-SubCell"/>
</dbReference>
<dbReference type="AlphaFoldDB" id="A0A1I4UQ14"/>
<keyword evidence="9" id="KW-0448">Lipopolysaccharide biosynthesis</keyword>
<comment type="subcellular location">
    <subcellularLocation>
        <location evidence="9">Cell membrane</location>
    </subcellularLocation>
</comment>
<keyword evidence="4 9" id="KW-0808">Transferase</keyword>
<keyword evidence="9" id="KW-1003">Cell membrane</keyword>
<evidence type="ECO:0000256" key="3">
    <source>
        <dbReference type="ARBA" id="ARBA00019077"/>
    </source>
</evidence>
<dbReference type="Pfam" id="PF04413">
    <property type="entry name" value="Glycos_transf_N"/>
    <property type="match status" value="1"/>
</dbReference>
<dbReference type="Gene3D" id="3.40.50.2000">
    <property type="entry name" value="Glycogen Phosphorylase B"/>
    <property type="match status" value="1"/>
</dbReference>
<feature type="domain" description="3-deoxy-D-manno-octulosonic-acid transferase N-terminal" evidence="10">
    <location>
        <begin position="2"/>
        <end position="161"/>
    </location>
</feature>
<gene>
    <name evidence="11" type="ORF">SAMN05660836_01911</name>
</gene>
<comment type="catalytic activity">
    <reaction evidence="6 9">
        <text>lipid IVA (E. coli) + CMP-3-deoxy-beta-D-manno-octulosonate = alpha-Kdo-(2-&gt;6)-lipid IVA (E. coli) + CMP + H(+)</text>
        <dbReference type="Rhea" id="RHEA:28066"/>
        <dbReference type="ChEBI" id="CHEBI:15378"/>
        <dbReference type="ChEBI" id="CHEBI:58603"/>
        <dbReference type="ChEBI" id="CHEBI:60364"/>
        <dbReference type="ChEBI" id="CHEBI:60377"/>
        <dbReference type="ChEBI" id="CHEBI:85987"/>
        <dbReference type="EC" id="2.4.99.12"/>
    </reaction>
</comment>
<dbReference type="EMBL" id="FOUU01000006">
    <property type="protein sequence ID" value="SFM90823.1"/>
    <property type="molecule type" value="Genomic_DNA"/>
</dbReference>
<evidence type="ECO:0000256" key="8">
    <source>
        <dbReference type="PIRSR" id="PIRSR639901-2"/>
    </source>
</evidence>
<keyword evidence="12" id="KW-1185">Reference proteome</keyword>
<dbReference type="GO" id="GO:0009244">
    <property type="term" value="P:lipopolysaccharide core region biosynthetic process"/>
    <property type="evidence" value="ECO:0007669"/>
    <property type="project" value="UniProtKB-UniRule"/>
</dbReference>
<dbReference type="STRING" id="39841.SAMN05660836_01911"/>
<dbReference type="EC" id="2.4.99.12" evidence="2 9"/>
<evidence type="ECO:0000256" key="6">
    <source>
        <dbReference type="ARBA" id="ARBA00049183"/>
    </source>
</evidence>
<organism evidence="11 12">
    <name type="scientific">Thermodesulforhabdus norvegica</name>
    <dbReference type="NCBI Taxonomy" id="39841"/>
    <lineage>
        <taxon>Bacteria</taxon>
        <taxon>Pseudomonadati</taxon>
        <taxon>Thermodesulfobacteriota</taxon>
        <taxon>Syntrophobacteria</taxon>
        <taxon>Syntrophobacterales</taxon>
        <taxon>Thermodesulforhabdaceae</taxon>
        <taxon>Thermodesulforhabdus</taxon>
    </lineage>
</organism>
<evidence type="ECO:0000259" key="10">
    <source>
        <dbReference type="Pfam" id="PF04413"/>
    </source>
</evidence>
<dbReference type="InterPro" id="IPR007507">
    <property type="entry name" value="Glycos_transf_N"/>
</dbReference>
<feature type="active site" description="Proton acceptor" evidence="7">
    <location>
        <position position="5"/>
    </location>
</feature>
<evidence type="ECO:0000256" key="5">
    <source>
        <dbReference type="ARBA" id="ARBA00031445"/>
    </source>
</evidence>
<feature type="site" description="Transition state stabilizer" evidence="8">
    <location>
        <position position="159"/>
    </location>
</feature>
<feature type="site" description="Transition state stabilizer" evidence="8">
    <location>
        <position position="81"/>
    </location>
</feature>
<reference evidence="11 12" key="1">
    <citation type="submission" date="2016-10" db="EMBL/GenBank/DDBJ databases">
        <authorList>
            <person name="de Groot N.N."/>
        </authorList>
    </citation>
    <scope>NUCLEOTIDE SEQUENCE [LARGE SCALE GENOMIC DNA]</scope>
    <source>
        <strain evidence="11 12">DSM 9990</strain>
    </source>
</reference>
<comment type="pathway">
    <text evidence="1 9">Bacterial outer membrane biogenesis; LPS core biosynthesis.</text>
</comment>
<protein>
    <recommendedName>
        <fullName evidence="3 9">3-deoxy-D-manno-octulosonic acid transferase</fullName>
        <shortName evidence="9">Kdo transferase</shortName>
        <ecNumber evidence="2 9">2.4.99.12</ecNumber>
    </recommendedName>
    <alternativeName>
        <fullName evidence="5 9">Lipid IV(A) 3-deoxy-D-manno-octulosonic acid transferase</fullName>
    </alternativeName>
</protein>